<evidence type="ECO:0000256" key="4">
    <source>
        <dbReference type="ARBA" id="ARBA00022741"/>
    </source>
</evidence>
<evidence type="ECO:0000313" key="10">
    <source>
        <dbReference type="EMBL" id="BBH50109.1"/>
    </source>
</evidence>
<dbReference type="PANTHER" id="PTHR42788:SF19">
    <property type="entry name" value="ALIPHATIC SULFONATES IMPORT ATP-BINDING PROTEIN SSUB 2"/>
    <property type="match status" value="1"/>
</dbReference>
<dbReference type="Pfam" id="PF00005">
    <property type="entry name" value="ABC_tran"/>
    <property type="match status" value="1"/>
</dbReference>
<organism evidence="10 11">
    <name type="scientific">Parolsenella catena</name>
    <dbReference type="NCBI Taxonomy" id="2003188"/>
    <lineage>
        <taxon>Bacteria</taxon>
        <taxon>Bacillati</taxon>
        <taxon>Actinomycetota</taxon>
        <taxon>Coriobacteriia</taxon>
        <taxon>Coriobacteriales</taxon>
        <taxon>Atopobiaceae</taxon>
        <taxon>Parolsenella</taxon>
    </lineage>
</organism>
<reference evidence="11" key="1">
    <citation type="submission" date="2018-11" db="EMBL/GenBank/DDBJ databases">
        <title>Comparative genomics of Parolsenella catena and Libanicoccus massiliensis: Reclassification of Libanicoccus massiliensis as Parolsenella massiliensis comb. nov.</title>
        <authorList>
            <person name="Sakamoto M."/>
            <person name="Ikeyama N."/>
            <person name="Murakami T."/>
            <person name="Mori H."/>
            <person name="Yuki M."/>
            <person name="Ohkuma M."/>
        </authorList>
    </citation>
    <scope>NUCLEOTIDE SEQUENCE [LARGE SCALE GENOMIC DNA]</scope>
    <source>
        <strain evidence="11">JCM 31932</strain>
    </source>
</reference>
<proteinExistence type="predicted"/>
<dbReference type="AlphaFoldDB" id="A0A3G9K839"/>
<accession>A0A3G9K839</accession>
<dbReference type="SUPFAM" id="SSF52540">
    <property type="entry name" value="P-loop containing nucleoside triphosphate hydrolases"/>
    <property type="match status" value="1"/>
</dbReference>
<keyword evidence="2" id="KW-0813">Transport</keyword>
<feature type="domain" description="ABC transporter" evidence="9">
    <location>
        <begin position="239"/>
        <end position="445"/>
    </location>
</feature>
<keyword evidence="7 8" id="KW-0472">Membrane</keyword>
<dbReference type="EMBL" id="AP019367">
    <property type="protein sequence ID" value="BBH50109.1"/>
    <property type="molecule type" value="Genomic_DNA"/>
</dbReference>
<keyword evidence="11" id="KW-1185">Reference proteome</keyword>
<feature type="transmembrane region" description="Helical" evidence="8">
    <location>
        <begin position="94"/>
        <end position="120"/>
    </location>
</feature>
<dbReference type="GeneID" id="88848825"/>
<dbReference type="PROSITE" id="PS50893">
    <property type="entry name" value="ABC_TRANSPORTER_2"/>
    <property type="match status" value="1"/>
</dbReference>
<evidence type="ECO:0000256" key="5">
    <source>
        <dbReference type="ARBA" id="ARBA00022840"/>
    </source>
</evidence>
<dbReference type="KEGG" id="pcat:Pcatena_06960"/>
<dbReference type="InterPro" id="IPR003439">
    <property type="entry name" value="ABC_transporter-like_ATP-bd"/>
</dbReference>
<dbReference type="Gene3D" id="3.40.50.300">
    <property type="entry name" value="P-loop containing nucleotide triphosphate hydrolases"/>
    <property type="match status" value="1"/>
</dbReference>
<dbReference type="GO" id="GO:0016020">
    <property type="term" value="C:membrane"/>
    <property type="evidence" value="ECO:0007669"/>
    <property type="project" value="UniProtKB-SubCell"/>
</dbReference>
<dbReference type="RefSeq" id="WP_172596366.1">
    <property type="nucleotide sequence ID" value="NZ_AP019367.1"/>
</dbReference>
<evidence type="ECO:0000256" key="1">
    <source>
        <dbReference type="ARBA" id="ARBA00004141"/>
    </source>
</evidence>
<sequence length="445" mass="46425">MAAVALWLAVWQAASVAVRQQLILPGPVDVAAALVGLVGSGPFWAKVGFSALRIIGATLAAYAAAISLALSSARWHLVRVVARPPLVAVKSTPVVCVVVLLLIWLGSANVSVAAVFLMALPGLYFPVLEGLDHVSEARRELFDVHGVRAAARTLGLVWPETLPYLCAASETVVGMAWKAGVAAELIGAPAGSIGERIYQAKLLLETPDLFAWTIVVIALAAVCEHAFLCVLRVSGPVAVRLAVIARVHPAGERKSLPRGGWSVYGLWLSHGLADAVSMTVAPGGRLCVMAPSGAGKTTLLRTLAGLERPVRGRVEGPDCISAEFQDARLVERASALQNVALTAGEGVGPDEMRGLLERLVPGIDADAPVCALSGGQRRRVELARALVAPGDSVLLDEPFAGLDAVACDLACDVIADELRGRSLIVATHDARDAERLGADTLVLGR</sequence>
<feature type="transmembrane region" description="Helical" evidence="8">
    <location>
        <begin position="209"/>
        <end position="231"/>
    </location>
</feature>
<evidence type="ECO:0000256" key="6">
    <source>
        <dbReference type="ARBA" id="ARBA00022989"/>
    </source>
</evidence>
<dbReference type="PROSITE" id="PS00211">
    <property type="entry name" value="ABC_TRANSPORTER_1"/>
    <property type="match status" value="1"/>
</dbReference>
<evidence type="ECO:0000259" key="9">
    <source>
        <dbReference type="PROSITE" id="PS50893"/>
    </source>
</evidence>
<dbReference type="Gene3D" id="1.10.3720.10">
    <property type="entry name" value="MetI-like"/>
    <property type="match status" value="1"/>
</dbReference>
<dbReference type="SUPFAM" id="SSF161098">
    <property type="entry name" value="MetI-like"/>
    <property type="match status" value="1"/>
</dbReference>
<keyword evidence="3 8" id="KW-0812">Transmembrane</keyword>
<dbReference type="PANTHER" id="PTHR42788">
    <property type="entry name" value="TAURINE IMPORT ATP-BINDING PROTEIN-RELATED"/>
    <property type="match status" value="1"/>
</dbReference>
<dbReference type="SMART" id="SM00382">
    <property type="entry name" value="AAA"/>
    <property type="match status" value="1"/>
</dbReference>
<evidence type="ECO:0000256" key="3">
    <source>
        <dbReference type="ARBA" id="ARBA00022692"/>
    </source>
</evidence>
<evidence type="ECO:0000256" key="2">
    <source>
        <dbReference type="ARBA" id="ARBA00022448"/>
    </source>
</evidence>
<dbReference type="InterPro" id="IPR017871">
    <property type="entry name" value="ABC_transporter-like_CS"/>
</dbReference>
<dbReference type="InterPro" id="IPR027417">
    <property type="entry name" value="P-loop_NTPase"/>
</dbReference>
<dbReference type="Proteomes" id="UP000273154">
    <property type="component" value="Chromosome"/>
</dbReference>
<dbReference type="InterPro" id="IPR035906">
    <property type="entry name" value="MetI-like_sf"/>
</dbReference>
<protein>
    <recommendedName>
        <fullName evidence="9">ABC transporter domain-containing protein</fullName>
    </recommendedName>
</protein>
<keyword evidence="4" id="KW-0547">Nucleotide-binding</keyword>
<evidence type="ECO:0000256" key="7">
    <source>
        <dbReference type="ARBA" id="ARBA00023136"/>
    </source>
</evidence>
<comment type="subcellular location">
    <subcellularLocation>
        <location evidence="1">Membrane</location>
        <topology evidence="1">Multi-pass membrane protein</topology>
    </subcellularLocation>
</comment>
<keyword evidence="6 8" id="KW-1133">Transmembrane helix</keyword>
<dbReference type="Pfam" id="PF00528">
    <property type="entry name" value="BPD_transp_1"/>
    <property type="match status" value="1"/>
</dbReference>
<feature type="transmembrane region" description="Helical" evidence="8">
    <location>
        <begin position="43"/>
        <end position="73"/>
    </location>
</feature>
<dbReference type="InterPro" id="IPR050166">
    <property type="entry name" value="ABC_transporter_ATP-bind"/>
</dbReference>
<dbReference type="GO" id="GO:0055085">
    <property type="term" value="P:transmembrane transport"/>
    <property type="evidence" value="ECO:0007669"/>
    <property type="project" value="InterPro"/>
</dbReference>
<gene>
    <name evidence="10" type="ORF">Pcatena_06960</name>
</gene>
<dbReference type="GO" id="GO:0005524">
    <property type="term" value="F:ATP binding"/>
    <property type="evidence" value="ECO:0007669"/>
    <property type="project" value="UniProtKB-KW"/>
</dbReference>
<evidence type="ECO:0000313" key="11">
    <source>
        <dbReference type="Proteomes" id="UP000273154"/>
    </source>
</evidence>
<name>A0A3G9K839_9ACTN</name>
<dbReference type="InterPro" id="IPR000515">
    <property type="entry name" value="MetI-like"/>
</dbReference>
<keyword evidence="5" id="KW-0067">ATP-binding</keyword>
<dbReference type="InterPro" id="IPR003593">
    <property type="entry name" value="AAA+_ATPase"/>
</dbReference>
<evidence type="ECO:0000256" key="8">
    <source>
        <dbReference type="SAM" id="Phobius"/>
    </source>
</evidence>
<dbReference type="GO" id="GO:0016887">
    <property type="term" value="F:ATP hydrolysis activity"/>
    <property type="evidence" value="ECO:0007669"/>
    <property type="project" value="InterPro"/>
</dbReference>